<proteinExistence type="predicted"/>
<evidence type="ECO:0000313" key="3">
    <source>
        <dbReference type="Proteomes" id="UP001216674"/>
    </source>
</evidence>
<gene>
    <name evidence="2" type="ORF">P3W85_11065</name>
</gene>
<keyword evidence="1" id="KW-1133">Transmembrane helix</keyword>
<dbReference type="RefSeq" id="WP_276264818.1">
    <property type="nucleotide sequence ID" value="NZ_JARJLM010000187.1"/>
</dbReference>
<comment type="caution">
    <text evidence="2">The sequence shown here is derived from an EMBL/GenBank/DDBJ whole genome shotgun (WGS) entry which is preliminary data.</text>
</comment>
<feature type="transmembrane region" description="Helical" evidence="1">
    <location>
        <begin position="88"/>
        <end position="103"/>
    </location>
</feature>
<feature type="transmembrane region" description="Helical" evidence="1">
    <location>
        <begin position="219"/>
        <end position="241"/>
    </location>
</feature>
<keyword evidence="3" id="KW-1185">Reference proteome</keyword>
<feature type="transmembrane region" description="Helical" evidence="1">
    <location>
        <begin position="137"/>
        <end position="159"/>
    </location>
</feature>
<protein>
    <recommendedName>
        <fullName evidence="4">O-antigen ligase family protein</fullName>
    </recommendedName>
</protein>
<feature type="transmembrane region" description="Helical" evidence="1">
    <location>
        <begin position="6"/>
        <end position="21"/>
    </location>
</feature>
<feature type="transmembrane region" description="Helical" evidence="1">
    <location>
        <begin position="253"/>
        <end position="279"/>
    </location>
</feature>
<feature type="transmembrane region" description="Helical" evidence="1">
    <location>
        <begin position="28"/>
        <end position="47"/>
    </location>
</feature>
<feature type="transmembrane region" description="Helical" evidence="1">
    <location>
        <begin position="67"/>
        <end position="83"/>
    </location>
</feature>
<keyword evidence="1" id="KW-0812">Transmembrane</keyword>
<evidence type="ECO:0000313" key="2">
    <source>
        <dbReference type="EMBL" id="MDF3833485.1"/>
    </source>
</evidence>
<evidence type="ECO:0008006" key="4">
    <source>
        <dbReference type="Google" id="ProtNLM"/>
    </source>
</evidence>
<keyword evidence="1" id="KW-0472">Membrane</keyword>
<reference evidence="2 3" key="1">
    <citation type="submission" date="2023-03" db="EMBL/GenBank/DDBJ databases">
        <title>Draft assemblies of triclosan tolerant bacteria isolated from returned activated sludge.</title>
        <authorList>
            <person name="Van Hamelsveld S."/>
        </authorList>
    </citation>
    <scope>NUCLEOTIDE SEQUENCE [LARGE SCALE GENOMIC DNA]</scope>
    <source>
        <strain evidence="2 3">GW210010_S58</strain>
    </source>
</reference>
<sequence length="285" mass="32058">SSIYYLYGFFICVFLLNRLLQDGRFSKFLSGASFSGICFLVVCYFFGLGEYKFPPRYNGFFNDPNQMAFWVLCCYSMFCLVVMERVGLKLVLFFACTLVVFASMSRSALVGLVLISAGVLFNLLAKPGGRRRSNGSLISKILLVSVMLAGGVIFISSLGDVSQAMFDRFSDADLGEQADIRGYGRILNFPEYLVFGSGQGLDERFNSPVEIHSTWAGLFFYYGLFGLISFLIFVFLVMRRLSLDQNLIFLGPLFYSFSTFGLRSPIFWVFACVAIFSGWRNSYGD</sequence>
<dbReference type="Proteomes" id="UP001216674">
    <property type="component" value="Unassembled WGS sequence"/>
</dbReference>
<evidence type="ECO:0000256" key="1">
    <source>
        <dbReference type="SAM" id="Phobius"/>
    </source>
</evidence>
<organism evidence="2 3">
    <name type="scientific">Cupriavidus basilensis</name>
    <dbReference type="NCBI Taxonomy" id="68895"/>
    <lineage>
        <taxon>Bacteria</taxon>
        <taxon>Pseudomonadati</taxon>
        <taxon>Pseudomonadota</taxon>
        <taxon>Betaproteobacteria</taxon>
        <taxon>Burkholderiales</taxon>
        <taxon>Burkholderiaceae</taxon>
        <taxon>Cupriavidus</taxon>
    </lineage>
</organism>
<dbReference type="EMBL" id="JARJLM010000187">
    <property type="protein sequence ID" value="MDF3833485.1"/>
    <property type="molecule type" value="Genomic_DNA"/>
</dbReference>
<feature type="transmembrane region" description="Helical" evidence="1">
    <location>
        <begin position="109"/>
        <end position="125"/>
    </location>
</feature>
<name>A0ABT6ALL0_9BURK</name>
<feature type="non-terminal residue" evidence="2">
    <location>
        <position position="1"/>
    </location>
</feature>
<accession>A0ABT6ALL0</accession>